<protein>
    <recommendedName>
        <fullName evidence="11 12">Ribonuclease M5</fullName>
        <ecNumber evidence="11 12">3.1.26.8</ecNumber>
    </recommendedName>
    <alternativeName>
        <fullName evidence="11">RNase M5</fullName>
    </alternativeName>
    <alternativeName>
        <fullName evidence="11">Ribosomal RNA terminal maturase M5</fullName>
    </alternativeName>
</protein>
<dbReference type="GO" id="GO:0019843">
    <property type="term" value="F:rRNA binding"/>
    <property type="evidence" value="ECO:0007669"/>
    <property type="project" value="UniProtKB-KW"/>
</dbReference>
<dbReference type="NCBIfam" id="TIGR00334">
    <property type="entry name" value="5S_RNA_mat_M5"/>
    <property type="match status" value="1"/>
</dbReference>
<dbReference type="CDD" id="cd01027">
    <property type="entry name" value="TOPRIM_RNase_M5_like"/>
    <property type="match status" value="1"/>
</dbReference>
<evidence type="ECO:0000313" key="15">
    <source>
        <dbReference type="Proteomes" id="UP000886724"/>
    </source>
</evidence>
<evidence type="ECO:0000256" key="11">
    <source>
        <dbReference type="HAMAP-Rule" id="MF_01469"/>
    </source>
</evidence>
<dbReference type="GO" id="GO:0043822">
    <property type="term" value="F:ribonuclease M5 activity"/>
    <property type="evidence" value="ECO:0007669"/>
    <property type="project" value="UniProtKB-UniRule"/>
</dbReference>
<keyword evidence="8 11" id="KW-0378">Hydrolase</keyword>
<keyword evidence="2 11" id="KW-0690">Ribosome biogenesis</keyword>
<dbReference type="Gene3D" id="3.40.1360.10">
    <property type="match status" value="1"/>
</dbReference>
<dbReference type="Proteomes" id="UP000886724">
    <property type="component" value="Unassembled WGS sequence"/>
</dbReference>
<dbReference type="InterPro" id="IPR004466">
    <property type="entry name" value="RNase_M5"/>
</dbReference>
<dbReference type="SUPFAM" id="SSF110455">
    <property type="entry name" value="Toprim domain"/>
    <property type="match status" value="1"/>
</dbReference>
<evidence type="ECO:0000256" key="1">
    <source>
        <dbReference type="ARBA" id="ARBA00022490"/>
    </source>
</evidence>
<dbReference type="GO" id="GO:0006364">
    <property type="term" value="P:rRNA processing"/>
    <property type="evidence" value="ECO:0007669"/>
    <property type="project" value="UniProtKB-UniRule"/>
</dbReference>
<reference evidence="14" key="2">
    <citation type="submission" date="2021-04" db="EMBL/GenBank/DDBJ databases">
        <authorList>
            <person name="Gilroy R."/>
        </authorList>
    </citation>
    <scope>NUCLEOTIDE SEQUENCE</scope>
    <source>
        <strain evidence="14">ChiGjej1B1-14440</strain>
    </source>
</reference>
<dbReference type="GO" id="GO:0046872">
    <property type="term" value="F:metal ion binding"/>
    <property type="evidence" value="ECO:0007669"/>
    <property type="project" value="UniProtKB-KW"/>
</dbReference>
<evidence type="ECO:0000259" key="13">
    <source>
        <dbReference type="PROSITE" id="PS50880"/>
    </source>
</evidence>
<dbReference type="InterPro" id="IPR034141">
    <property type="entry name" value="TOPRIM_RNase_M5-like"/>
</dbReference>
<dbReference type="InterPro" id="IPR006171">
    <property type="entry name" value="TOPRIM_dom"/>
</dbReference>
<dbReference type="Pfam" id="PF01751">
    <property type="entry name" value="Toprim"/>
    <property type="match status" value="1"/>
</dbReference>
<evidence type="ECO:0000256" key="4">
    <source>
        <dbReference type="ARBA" id="ARBA00022722"/>
    </source>
</evidence>
<evidence type="ECO:0000256" key="10">
    <source>
        <dbReference type="ARBA" id="ARBA00022884"/>
    </source>
</evidence>
<dbReference type="GO" id="GO:0005737">
    <property type="term" value="C:cytoplasm"/>
    <property type="evidence" value="ECO:0007669"/>
    <property type="project" value="UniProtKB-SubCell"/>
</dbReference>
<evidence type="ECO:0000256" key="8">
    <source>
        <dbReference type="ARBA" id="ARBA00022801"/>
    </source>
</evidence>
<dbReference type="PROSITE" id="PS50880">
    <property type="entry name" value="TOPRIM"/>
    <property type="match status" value="1"/>
</dbReference>
<dbReference type="SMART" id="SM00493">
    <property type="entry name" value="TOPRIM"/>
    <property type="match status" value="1"/>
</dbReference>
<evidence type="ECO:0000256" key="6">
    <source>
        <dbReference type="ARBA" id="ARBA00022730"/>
    </source>
</evidence>
<keyword evidence="4 11" id="KW-0540">Nuclease</keyword>
<evidence type="ECO:0000256" key="12">
    <source>
        <dbReference type="NCBIfam" id="TIGR00334"/>
    </source>
</evidence>
<evidence type="ECO:0000256" key="7">
    <source>
        <dbReference type="ARBA" id="ARBA00022759"/>
    </source>
</evidence>
<dbReference type="PANTHER" id="PTHR39156:SF1">
    <property type="entry name" value="RIBONUCLEASE M5"/>
    <property type="match status" value="1"/>
</dbReference>
<keyword evidence="5" id="KW-0479">Metal-binding</keyword>
<evidence type="ECO:0000256" key="5">
    <source>
        <dbReference type="ARBA" id="ARBA00022723"/>
    </source>
</evidence>
<keyword evidence="6 11" id="KW-0699">rRNA-binding</keyword>
<dbReference type="AlphaFoldDB" id="A0A9D2BLG3"/>
<comment type="subcellular location">
    <subcellularLocation>
        <location evidence="11">Cytoplasm</location>
    </subcellularLocation>
</comment>
<comment type="catalytic activity">
    <reaction evidence="11">
        <text>Endonucleolytic cleavage of RNA, removing 21 and 42 nucleotides, respectively, from the 5'- and 3'-termini of a 5S-rRNA precursor.</text>
        <dbReference type="EC" id="3.1.26.8"/>
    </reaction>
</comment>
<organism evidence="14 15">
    <name type="scientific">Candidatus Erysipelatoclostridium merdavium</name>
    <dbReference type="NCBI Taxonomy" id="2838566"/>
    <lineage>
        <taxon>Bacteria</taxon>
        <taxon>Bacillati</taxon>
        <taxon>Bacillota</taxon>
        <taxon>Erysipelotrichia</taxon>
        <taxon>Erysipelotrichales</taxon>
        <taxon>Erysipelotrichales incertae sedis</taxon>
    </lineage>
</organism>
<dbReference type="Pfam" id="PF13331">
    <property type="entry name" value="DUF4093"/>
    <property type="match status" value="1"/>
</dbReference>
<comment type="caution">
    <text evidence="14">The sequence shown here is derived from an EMBL/GenBank/DDBJ whole genome shotgun (WGS) entry which is preliminary data.</text>
</comment>
<comment type="function">
    <text evidence="11">Required for correct processing of both the 5' and 3' ends of 5S rRNA precursor. Cleaves both sides of a double-stranded region yielding mature 5S rRNA in one step.</text>
</comment>
<keyword evidence="3 11" id="KW-0698">rRNA processing</keyword>
<feature type="domain" description="Toprim" evidence="13">
    <location>
        <begin position="5"/>
        <end position="97"/>
    </location>
</feature>
<gene>
    <name evidence="11 14" type="primary">rnmV</name>
    <name evidence="14" type="ORF">H9980_03810</name>
</gene>
<evidence type="ECO:0000256" key="9">
    <source>
        <dbReference type="ARBA" id="ARBA00022842"/>
    </source>
</evidence>
<dbReference type="PANTHER" id="PTHR39156">
    <property type="entry name" value="RIBONUCLEASE M5"/>
    <property type="match status" value="1"/>
</dbReference>
<dbReference type="EMBL" id="DXET01000088">
    <property type="protein sequence ID" value="HIX81085.1"/>
    <property type="molecule type" value="Genomic_DNA"/>
</dbReference>
<keyword evidence="1 11" id="KW-0963">Cytoplasm</keyword>
<evidence type="ECO:0000256" key="3">
    <source>
        <dbReference type="ARBA" id="ARBA00022552"/>
    </source>
</evidence>
<keyword evidence="9" id="KW-0460">Magnesium</keyword>
<keyword evidence="10 11" id="KW-0694">RNA-binding</keyword>
<evidence type="ECO:0000313" key="14">
    <source>
        <dbReference type="EMBL" id="HIX81085.1"/>
    </source>
</evidence>
<keyword evidence="7 11" id="KW-0255">Endonuclease</keyword>
<dbReference type="EC" id="3.1.26.8" evidence="11 12"/>
<name>A0A9D2BLG3_9FIRM</name>
<reference evidence="14" key="1">
    <citation type="journal article" date="2021" name="PeerJ">
        <title>Extensive microbial diversity within the chicken gut microbiome revealed by metagenomics and culture.</title>
        <authorList>
            <person name="Gilroy R."/>
            <person name="Ravi A."/>
            <person name="Getino M."/>
            <person name="Pursley I."/>
            <person name="Horton D.L."/>
            <person name="Alikhan N.F."/>
            <person name="Baker D."/>
            <person name="Gharbi K."/>
            <person name="Hall N."/>
            <person name="Watson M."/>
            <person name="Adriaenssens E.M."/>
            <person name="Foster-Nyarko E."/>
            <person name="Jarju S."/>
            <person name="Secka A."/>
            <person name="Antonio M."/>
            <person name="Oren A."/>
            <person name="Chaudhuri R.R."/>
            <person name="La Ragione R."/>
            <person name="Hildebrand F."/>
            <person name="Pallen M.J."/>
        </authorList>
    </citation>
    <scope>NUCLEOTIDE SEQUENCE</scope>
    <source>
        <strain evidence="14">ChiGjej1B1-14440</strain>
    </source>
</reference>
<accession>A0A9D2BLG3</accession>
<dbReference type="HAMAP" id="MF_01469">
    <property type="entry name" value="RNase_M5"/>
    <property type="match status" value="1"/>
</dbReference>
<dbReference type="InterPro" id="IPR025156">
    <property type="entry name" value="RNase_M5_C"/>
</dbReference>
<sequence length="178" mass="20071">MKKIKEIVVVEGKTDTALLKELFEVDTIETHGLALDDKTMALIKEASKKRGIIVLTDPDFPGKKIRDQIQKEIPECKHAFVAKKDAVGKKKLGIAEAKKEAVIAAIENVVTFDANKESITWKEFIDLDIIGNKQRRLAVYDLFNLGYGNVKTLFKRLNMVGITKEEILRRLADENCKS</sequence>
<comment type="similarity">
    <text evidence="11">Belongs to the ribonuclease M5 family.</text>
</comment>
<proteinExistence type="inferred from homology"/>
<evidence type="ECO:0000256" key="2">
    <source>
        <dbReference type="ARBA" id="ARBA00022517"/>
    </source>
</evidence>